<dbReference type="GO" id="GO:0046872">
    <property type="term" value="F:metal ion binding"/>
    <property type="evidence" value="ECO:0007669"/>
    <property type="project" value="UniProtKB-KW"/>
</dbReference>
<evidence type="ECO:0000256" key="15">
    <source>
        <dbReference type="RuleBase" id="RU364066"/>
    </source>
</evidence>
<evidence type="ECO:0000256" key="7">
    <source>
        <dbReference type="ARBA" id="ARBA00022643"/>
    </source>
</evidence>
<keyword evidence="18" id="KW-0830">Ubiquinone</keyword>
<sequence length="492" mass="53472">MACSWPVSSRLQTLLRVSVCNPLTTTTRYNASAPAQPPPQTKTKFGPLSDEDRIFQNLYGRHDWRLKGAMSRGDWYKTKEIVLKGSDWIIDEIKKSGLRGRGGAGFPSGLKWSFMNKPSDGRPKYLVVNADEGEPGTCKDREIMRHDPHTLVEGCLVAGRAMGARAAYIYIRGEFYNEASNLQIAIREAYQAGYLGKNACGTGYDFDVFVHRGAGAYICGEETALIESLEGKQGKPRLKPPFPADVGVFGCPTTVTNVETVAVSPTICRRGGEWFASFGRTRNSGTKLFNISGHVNTPCTVEEEMSIPLKELIERHAGGVIGGWDNLLGVIPGGSSTPVIPKNVCDDVLMDFDALVAAQTGLGTAAVIVMNKQTDMIRAIARLLEFYKHESCGQCTPCREGVGWLHKMMGRFVSGNARVDEIDMVYELSKQIEGHTICALGDGAAWPVQGTRKALQGRSWKNALSSSRDGKASKAAAYVRVGTSLCLSSTSV</sequence>
<dbReference type="GO" id="GO:0051539">
    <property type="term" value="F:4 iron, 4 sulfur cluster binding"/>
    <property type="evidence" value="ECO:0007669"/>
    <property type="project" value="UniProtKB-UniRule"/>
</dbReference>
<dbReference type="SUPFAM" id="SSF140490">
    <property type="entry name" value="Nqo1C-terminal domain-like"/>
    <property type="match status" value="1"/>
</dbReference>
<keyword evidence="11 15" id="KW-0411">Iron-sulfur</keyword>
<comment type="catalytic activity">
    <reaction evidence="14">
        <text>a ubiquinone + NADH + 5 H(+)(in) = a ubiquinol + NAD(+) + 4 H(+)(out)</text>
        <dbReference type="Rhea" id="RHEA:29091"/>
        <dbReference type="Rhea" id="RHEA-COMP:9565"/>
        <dbReference type="Rhea" id="RHEA-COMP:9566"/>
        <dbReference type="ChEBI" id="CHEBI:15378"/>
        <dbReference type="ChEBI" id="CHEBI:16389"/>
        <dbReference type="ChEBI" id="CHEBI:17976"/>
        <dbReference type="ChEBI" id="CHEBI:57540"/>
        <dbReference type="ChEBI" id="CHEBI:57945"/>
        <dbReference type="EC" id="7.1.1.2"/>
    </reaction>
    <physiologicalReaction direction="left-to-right" evidence="14">
        <dbReference type="Rhea" id="RHEA:29092"/>
    </physiologicalReaction>
</comment>
<dbReference type="InterPro" id="IPR019575">
    <property type="entry name" value="Nuop51_4Fe4S-bd"/>
</dbReference>
<evidence type="ECO:0000256" key="9">
    <source>
        <dbReference type="ARBA" id="ARBA00022967"/>
    </source>
</evidence>
<feature type="region of interest" description="Disordered" evidence="16">
    <location>
        <begin position="28"/>
        <end position="47"/>
    </location>
</feature>
<dbReference type="Gene3D" id="3.10.20.600">
    <property type="match status" value="1"/>
</dbReference>
<reference evidence="18" key="1">
    <citation type="journal article" date="2015" name="PLoS Negl. Trop. Dis.">
        <title>Deep Sequencing Analysis of the Ixodes ricinus Haemocytome.</title>
        <authorList>
            <person name="Kotsyfakis M."/>
            <person name="Kopacek P."/>
            <person name="Franta Z."/>
            <person name="Pedra J.H."/>
            <person name="Ribeiro J.M."/>
        </authorList>
    </citation>
    <scope>NUCLEOTIDE SEQUENCE</scope>
</reference>
<dbReference type="PANTHER" id="PTHR11780:SF10">
    <property type="entry name" value="NADH DEHYDROGENASE [UBIQUINONE] FLAVOPROTEIN 1, MITOCHONDRIAL"/>
    <property type="match status" value="1"/>
</dbReference>
<keyword evidence="5 15" id="KW-0004">4Fe-4S</keyword>
<keyword evidence="10 15" id="KW-0408">Iron</keyword>
<dbReference type="EMBL" id="GBIH01001678">
    <property type="protein sequence ID" value="JAC93032.1"/>
    <property type="molecule type" value="mRNA"/>
</dbReference>
<evidence type="ECO:0000256" key="3">
    <source>
        <dbReference type="ARBA" id="ARBA00007523"/>
    </source>
</evidence>
<comment type="cofactor">
    <cofactor evidence="1 15">
        <name>FMN</name>
        <dbReference type="ChEBI" id="CHEBI:58210"/>
    </cofactor>
</comment>
<keyword evidence="15" id="KW-0472">Membrane</keyword>
<evidence type="ECO:0000259" key="17">
    <source>
        <dbReference type="SMART" id="SM00928"/>
    </source>
</evidence>
<keyword evidence="15" id="KW-0813">Transport</keyword>
<evidence type="ECO:0000256" key="4">
    <source>
        <dbReference type="ARBA" id="ARBA00022402"/>
    </source>
</evidence>
<dbReference type="PANTHER" id="PTHR11780">
    <property type="entry name" value="NADH-UBIQUINONE OXIDOREDUCTASE FLAVOPROTEIN 1 NDUFV1"/>
    <property type="match status" value="1"/>
</dbReference>
<keyword evidence="9" id="KW-1278">Translocase</keyword>
<dbReference type="SMART" id="SM00928">
    <property type="entry name" value="NADH_4Fe-4S"/>
    <property type="match status" value="1"/>
</dbReference>
<dbReference type="Gene3D" id="1.20.1440.230">
    <property type="entry name" value="NADH-ubiquinone oxidoreductase 51kDa subunit, iron-sulphur binding domain"/>
    <property type="match status" value="1"/>
</dbReference>
<evidence type="ECO:0000256" key="10">
    <source>
        <dbReference type="ARBA" id="ARBA00023004"/>
    </source>
</evidence>
<feature type="domain" description="NADH-ubiquinone oxidoreductase 51kDa subunit iron-sulphur binding" evidence="17">
    <location>
        <begin position="377"/>
        <end position="422"/>
    </location>
</feature>
<keyword evidence="15" id="KW-0809">Transit peptide</keyword>
<dbReference type="GO" id="GO:0005743">
    <property type="term" value="C:mitochondrial inner membrane"/>
    <property type="evidence" value="ECO:0007669"/>
    <property type="project" value="UniProtKB-SubCell"/>
</dbReference>
<evidence type="ECO:0000256" key="12">
    <source>
        <dbReference type="ARBA" id="ARBA00023027"/>
    </source>
</evidence>
<keyword evidence="15" id="KW-0679">Respiratory chain</keyword>
<evidence type="ECO:0000256" key="13">
    <source>
        <dbReference type="ARBA" id="ARBA00046881"/>
    </source>
</evidence>
<dbReference type="SUPFAM" id="SSF142984">
    <property type="entry name" value="Nqo1 middle domain-like"/>
    <property type="match status" value="1"/>
</dbReference>
<name>A0A090X8W3_IXORI</name>
<dbReference type="InterPro" id="IPR011537">
    <property type="entry name" value="NADH-UbQ_OxRdtase_suF"/>
</dbReference>
<dbReference type="InterPro" id="IPR011538">
    <property type="entry name" value="Nuo51_FMN-bd"/>
</dbReference>
<evidence type="ECO:0000256" key="16">
    <source>
        <dbReference type="SAM" id="MobiDB-lite"/>
    </source>
</evidence>
<dbReference type="NCBIfam" id="TIGR01959">
    <property type="entry name" value="nuoF_fam"/>
    <property type="match status" value="1"/>
</dbReference>
<dbReference type="GO" id="GO:0008137">
    <property type="term" value="F:NADH dehydrogenase (ubiquinone) activity"/>
    <property type="evidence" value="ECO:0007669"/>
    <property type="project" value="UniProtKB-EC"/>
</dbReference>
<keyword evidence="15" id="KW-0999">Mitochondrion inner membrane</keyword>
<evidence type="ECO:0000256" key="1">
    <source>
        <dbReference type="ARBA" id="ARBA00001917"/>
    </source>
</evidence>
<evidence type="ECO:0000313" key="18">
    <source>
        <dbReference type="EMBL" id="JAC93032.1"/>
    </source>
</evidence>
<dbReference type="InterPro" id="IPR050837">
    <property type="entry name" value="ComplexI_51kDa_subunit"/>
</dbReference>
<dbReference type="InterPro" id="IPR037225">
    <property type="entry name" value="Nuo51_FMN-bd_sf"/>
</dbReference>
<dbReference type="GO" id="GO:0010181">
    <property type="term" value="F:FMN binding"/>
    <property type="evidence" value="ECO:0007669"/>
    <property type="project" value="InterPro"/>
</dbReference>
<dbReference type="NCBIfam" id="NF010120">
    <property type="entry name" value="PRK13596.1"/>
    <property type="match status" value="1"/>
</dbReference>
<dbReference type="Pfam" id="PF01512">
    <property type="entry name" value="Complex1_51K"/>
    <property type="match status" value="1"/>
</dbReference>
<dbReference type="AlphaFoldDB" id="A0A090X8W3"/>
<evidence type="ECO:0000256" key="8">
    <source>
        <dbReference type="ARBA" id="ARBA00022723"/>
    </source>
</evidence>
<evidence type="ECO:0000256" key="11">
    <source>
        <dbReference type="ARBA" id="ARBA00023014"/>
    </source>
</evidence>
<comment type="subunit">
    <text evidence="13">Core subunit of respiratory chain NADH dehydrogenase (Complex I) which is composed of 45 different subunits. This is a component of the flavoprotein-sulfur (FP) fragment of the enzyme. Interacts with RAB5IF.</text>
</comment>
<comment type="similarity">
    <text evidence="3 15">Belongs to the complex I 51 kDa subunit family.</text>
</comment>
<keyword evidence="12 15" id="KW-0520">NAD</keyword>
<dbReference type="Pfam" id="PF22461">
    <property type="entry name" value="SLBB_2"/>
    <property type="match status" value="1"/>
</dbReference>
<proteinExistence type="evidence at transcript level"/>
<protein>
    <recommendedName>
        <fullName evidence="4 15">NADH dehydrogenase [ubiquinone] flavoprotein 1, mitochondrial</fullName>
        <ecNumber evidence="15">7.1.1.2</ecNumber>
    </recommendedName>
</protein>
<comment type="cofactor">
    <cofactor evidence="2 15">
        <name>[4Fe-4S] cluster</name>
        <dbReference type="ChEBI" id="CHEBI:49883"/>
    </cofactor>
</comment>
<keyword evidence="7 15" id="KW-0288">FMN</keyword>
<organism evidence="18">
    <name type="scientific">Ixodes ricinus</name>
    <name type="common">Common tick</name>
    <name type="synonym">Acarus ricinus</name>
    <dbReference type="NCBI Taxonomy" id="34613"/>
    <lineage>
        <taxon>Eukaryota</taxon>
        <taxon>Metazoa</taxon>
        <taxon>Ecdysozoa</taxon>
        <taxon>Arthropoda</taxon>
        <taxon>Chelicerata</taxon>
        <taxon>Arachnida</taxon>
        <taxon>Acari</taxon>
        <taxon>Parasitiformes</taxon>
        <taxon>Ixodida</taxon>
        <taxon>Ixodoidea</taxon>
        <taxon>Ixodidae</taxon>
        <taxon>Ixodinae</taxon>
        <taxon>Ixodes</taxon>
    </lineage>
</organism>
<dbReference type="InterPro" id="IPR037207">
    <property type="entry name" value="Nuop51_4Fe4S-bd_sf"/>
</dbReference>
<dbReference type="EC" id="7.1.1.2" evidence="15"/>
<keyword evidence="6 15" id="KW-0285">Flavoprotein</keyword>
<dbReference type="FunFam" id="1.20.1440.230:FF:000001">
    <property type="entry name" value="Mitochondrial NADH dehydrogenase flavoprotein 1"/>
    <property type="match status" value="1"/>
</dbReference>
<evidence type="ECO:0000256" key="5">
    <source>
        <dbReference type="ARBA" id="ARBA00022485"/>
    </source>
</evidence>
<dbReference type="FunFam" id="3.10.20.600:FF:000001">
    <property type="entry name" value="NADH dehydrogenase [ubiquinone] flavoprotein 1, mitochondrial"/>
    <property type="match status" value="1"/>
</dbReference>
<comment type="subcellular location">
    <subcellularLocation>
        <location evidence="15">Mitochondrion inner membrane</location>
        <topology evidence="15">Peripheral membrane protein</topology>
        <orientation evidence="15">Matrix side</orientation>
    </subcellularLocation>
</comment>
<dbReference type="PROSITE" id="PS00645">
    <property type="entry name" value="COMPLEX1_51K_2"/>
    <property type="match status" value="1"/>
</dbReference>
<evidence type="ECO:0000256" key="2">
    <source>
        <dbReference type="ARBA" id="ARBA00001966"/>
    </source>
</evidence>
<keyword evidence="15" id="KW-0249">Electron transport</keyword>
<dbReference type="FunFam" id="3.40.50.11540:FF:000001">
    <property type="entry name" value="NADH dehydrogenase [ubiquinone] flavoprotein 1, mitochondrial"/>
    <property type="match status" value="1"/>
</dbReference>
<dbReference type="PROSITE" id="PS00644">
    <property type="entry name" value="COMPLEX1_51K_1"/>
    <property type="match status" value="1"/>
</dbReference>
<dbReference type="GO" id="GO:0006120">
    <property type="term" value="P:mitochondrial electron transport, NADH to ubiquinone"/>
    <property type="evidence" value="ECO:0007669"/>
    <property type="project" value="UniProtKB-ARBA"/>
</dbReference>
<dbReference type="SUPFAM" id="SSF142019">
    <property type="entry name" value="Nqo1 FMN-binding domain-like"/>
    <property type="match status" value="1"/>
</dbReference>
<dbReference type="InterPro" id="IPR001949">
    <property type="entry name" value="NADH-UbQ_OxRdtase_51kDa_CS"/>
</dbReference>
<keyword evidence="8 15" id="KW-0479">Metal-binding</keyword>
<dbReference type="Gene3D" id="3.40.50.11540">
    <property type="entry name" value="NADH-ubiquinone oxidoreductase 51kDa subunit"/>
    <property type="match status" value="1"/>
</dbReference>
<dbReference type="InterPro" id="IPR054765">
    <property type="entry name" value="SLBB_dom"/>
</dbReference>
<keyword evidence="15" id="KW-0496">Mitochondrion</keyword>
<accession>A0A090X8W3</accession>
<evidence type="ECO:0000256" key="14">
    <source>
        <dbReference type="ARBA" id="ARBA00048769"/>
    </source>
</evidence>
<dbReference type="Pfam" id="PF10589">
    <property type="entry name" value="NADH_4Fe-4S"/>
    <property type="match status" value="1"/>
</dbReference>
<evidence type="ECO:0000256" key="6">
    <source>
        <dbReference type="ARBA" id="ARBA00022630"/>
    </source>
</evidence>
<dbReference type="GO" id="GO:0051287">
    <property type="term" value="F:NAD binding"/>
    <property type="evidence" value="ECO:0007669"/>
    <property type="project" value="UniProtKB-UniRule"/>
</dbReference>
<comment type="function">
    <text evidence="15">Core subunit of the mitochondrial membrane respiratory chain NADH dehydrogenase (Complex I) which catalyzes electron transfer from NADH through the respiratory chain, using ubiquinone as an electron acceptor. Essential for the catalytic activity and assembly of complex I.</text>
</comment>